<name>A0A3A2ZH80_9EURO</name>
<dbReference type="CDD" id="cd00200">
    <property type="entry name" value="WD40"/>
    <property type="match status" value="2"/>
</dbReference>
<dbReference type="SUPFAM" id="SSF50952">
    <property type="entry name" value="Soluble quinoprotein glucose dehydrogenase"/>
    <property type="match status" value="1"/>
</dbReference>
<dbReference type="Gene3D" id="2.130.10.10">
    <property type="entry name" value="YVTN repeat-like/Quinoprotein amine dehydrogenase"/>
    <property type="match status" value="6"/>
</dbReference>
<dbReference type="Proteomes" id="UP000266188">
    <property type="component" value="Unassembled WGS sequence"/>
</dbReference>
<dbReference type="InterPro" id="IPR056884">
    <property type="entry name" value="NPHP3-like_N"/>
</dbReference>
<feature type="repeat" description="WD" evidence="3">
    <location>
        <begin position="1504"/>
        <end position="1545"/>
    </location>
</feature>
<dbReference type="InterPro" id="IPR027417">
    <property type="entry name" value="P-loop_NTPase"/>
</dbReference>
<dbReference type="Gene3D" id="3.40.50.300">
    <property type="entry name" value="P-loop containing nucleotide triphosphate hydrolases"/>
    <property type="match status" value="1"/>
</dbReference>
<dbReference type="InterPro" id="IPR020472">
    <property type="entry name" value="WD40_PAC1"/>
</dbReference>
<evidence type="ECO:0000256" key="4">
    <source>
        <dbReference type="SAM" id="MobiDB-lite"/>
    </source>
</evidence>
<dbReference type="InterPro" id="IPR019775">
    <property type="entry name" value="WD40_repeat_CS"/>
</dbReference>
<feature type="repeat" description="WD" evidence="3">
    <location>
        <begin position="1077"/>
        <end position="1109"/>
    </location>
</feature>
<comment type="caution">
    <text evidence="6">The sequence shown here is derived from an EMBL/GenBank/DDBJ whole genome shotgun (WGS) entry which is preliminary data.</text>
</comment>
<feature type="domain" description="Nephrocystin 3-like N-terminal" evidence="5">
    <location>
        <begin position="355"/>
        <end position="513"/>
    </location>
</feature>
<evidence type="ECO:0000259" key="5">
    <source>
        <dbReference type="Pfam" id="PF24883"/>
    </source>
</evidence>
<feature type="repeat" description="WD" evidence="3">
    <location>
        <begin position="994"/>
        <end position="1026"/>
    </location>
</feature>
<reference evidence="7" key="1">
    <citation type="submission" date="2017-02" db="EMBL/GenBank/DDBJ databases">
        <authorList>
            <person name="Tafer H."/>
            <person name="Lopandic K."/>
        </authorList>
    </citation>
    <scope>NUCLEOTIDE SEQUENCE [LARGE SCALE GENOMIC DNA]</scope>
    <source>
        <strain evidence="7">CBS 366.77</strain>
    </source>
</reference>
<proteinExistence type="predicted"/>
<feature type="compositionally biased region" description="Basic and acidic residues" evidence="4">
    <location>
        <begin position="25"/>
        <end position="35"/>
    </location>
</feature>
<keyword evidence="7" id="KW-1185">Reference proteome</keyword>
<feature type="repeat" description="WD" evidence="3">
    <location>
        <begin position="1160"/>
        <end position="1201"/>
    </location>
</feature>
<evidence type="ECO:0000313" key="7">
    <source>
        <dbReference type="Proteomes" id="UP000266188"/>
    </source>
</evidence>
<dbReference type="Pfam" id="PF24883">
    <property type="entry name" value="NPHP3_N"/>
    <property type="match status" value="1"/>
</dbReference>
<dbReference type="InterPro" id="IPR015943">
    <property type="entry name" value="WD40/YVTN_repeat-like_dom_sf"/>
</dbReference>
<dbReference type="SUPFAM" id="SSF52540">
    <property type="entry name" value="P-loop containing nucleoside triphosphate hydrolases"/>
    <property type="match status" value="1"/>
</dbReference>
<feature type="compositionally biased region" description="Basic residues" evidence="4">
    <location>
        <begin position="1"/>
        <end position="15"/>
    </location>
</feature>
<protein>
    <submittedName>
        <fullName evidence="6">Wd40 domain protein</fullName>
    </submittedName>
</protein>
<feature type="repeat" description="WD" evidence="3">
    <location>
        <begin position="1546"/>
        <end position="1587"/>
    </location>
</feature>
<dbReference type="InterPro" id="IPR011047">
    <property type="entry name" value="Quinoprotein_ADH-like_sf"/>
</dbReference>
<organism evidence="6 7">
    <name type="scientific">Aspergillus sclerotialis</name>
    <dbReference type="NCBI Taxonomy" id="2070753"/>
    <lineage>
        <taxon>Eukaryota</taxon>
        <taxon>Fungi</taxon>
        <taxon>Dikarya</taxon>
        <taxon>Ascomycota</taxon>
        <taxon>Pezizomycotina</taxon>
        <taxon>Eurotiomycetes</taxon>
        <taxon>Eurotiomycetidae</taxon>
        <taxon>Eurotiales</taxon>
        <taxon>Aspergillaceae</taxon>
        <taxon>Aspergillus</taxon>
        <taxon>Aspergillus subgen. Polypaecilum</taxon>
    </lineage>
</organism>
<feature type="repeat" description="WD" evidence="3">
    <location>
        <begin position="1118"/>
        <end position="1150"/>
    </location>
</feature>
<feature type="repeat" description="WD" evidence="3">
    <location>
        <begin position="911"/>
        <end position="952"/>
    </location>
</feature>
<dbReference type="InterPro" id="IPR011044">
    <property type="entry name" value="Quino_amine_DH_bsu"/>
</dbReference>
<dbReference type="InterPro" id="IPR011041">
    <property type="entry name" value="Quinoprot_gluc/sorb_DH_b-prop"/>
</dbReference>
<feature type="repeat" description="WD" evidence="3">
    <location>
        <begin position="1202"/>
        <end position="1234"/>
    </location>
</feature>
<keyword evidence="2" id="KW-0677">Repeat</keyword>
<evidence type="ECO:0000313" key="6">
    <source>
        <dbReference type="EMBL" id="RJE22558.1"/>
    </source>
</evidence>
<dbReference type="Pfam" id="PF00400">
    <property type="entry name" value="WD40"/>
    <property type="match status" value="10"/>
</dbReference>
<dbReference type="PROSITE" id="PS50294">
    <property type="entry name" value="WD_REPEATS_REGION"/>
    <property type="match status" value="10"/>
</dbReference>
<dbReference type="InterPro" id="IPR001680">
    <property type="entry name" value="WD40_rpt"/>
</dbReference>
<dbReference type="PANTHER" id="PTHR44129">
    <property type="entry name" value="WD REPEAT-CONTAINING PROTEIN POP1"/>
    <property type="match status" value="1"/>
</dbReference>
<evidence type="ECO:0000256" key="3">
    <source>
        <dbReference type="PROSITE-ProRule" id="PRU00221"/>
    </source>
</evidence>
<feature type="repeat" description="WD" evidence="3">
    <location>
        <begin position="1035"/>
        <end position="1076"/>
    </location>
</feature>
<dbReference type="STRING" id="2070753.A0A3A2ZH80"/>
<dbReference type="PROSITE" id="PS00678">
    <property type="entry name" value="WD_REPEATS_1"/>
    <property type="match status" value="3"/>
</dbReference>
<gene>
    <name evidence="6" type="ORF">PHISCL_05104</name>
</gene>
<dbReference type="PROSITE" id="PS50082">
    <property type="entry name" value="WD_REPEATS_2"/>
    <property type="match status" value="10"/>
</dbReference>
<feature type="repeat" description="WD" evidence="3">
    <location>
        <begin position="953"/>
        <end position="985"/>
    </location>
</feature>
<dbReference type="SUPFAM" id="SSF50998">
    <property type="entry name" value="Quinoprotein alcohol dehydrogenase-like"/>
    <property type="match status" value="1"/>
</dbReference>
<sequence>MFRRFKTHFKGRHHQPQQGQSQDLKPQRKSDDKQTTHSSPAYAPTPSLSDQLNVVGKTFPDNSEAPDHWQIAYNKLNESERRYLSTVQLTAQRPYGNNNETRSSSGTERILDEVVQITQKQYQEYKKGGLKIQKSDGEHVNLRDIAQKILKSTLSFKNVITNIVAFDPTGHASSAWGVVSLGLTMVQNHNDLRGALFESSEYLADVLARCAFMEERFYREKQSKIYNPEKEQAIIRVYVAVLRYAAEARSIQLSNIGKGMLASLTGITDQPLTALKSAIREEEMDLKLWLLLDQHLQPKQEAENILAQTDKVLEATNNFAKEADFSKLPIADGAFYNSFTDQHEDECLPGTRTELLERVIDWALSPDGKCIFWLGGMAGTGKSTISRTVAKLFNAKNVLGASFFFKRGEADRSNAFKLFPTITRQLVVNVPGIIPGVRKAIEDDPFIATRSLREQFKRLLFQPLLSLDQHQQTSLSVIVIDALDECEPDEDIQTLLKLLPQVPKHVRFFVTSRPETPVRFGFSHIDRNDHQDVILQNMPEEWIRRDITLFLQDRFSKIREDRSLSPDWPGDNRIQDIVTLAVPLFIFAATVCRFVGDKNWRPERRLEKFFKDPALTSATSKMDKTYRPILNQLTADQDGNDSEELVDEFQKIVGVIILLAIPLSVNALAQLLDMPDDDISNRLDSFHSVLYVPSDQALPVRILHLSFKDYLVEKSTKRDKATSRFWVDEKEKHGEIASRCLTVMRRHLKKNICNLQHYGTQRTEINTAIIEQSLPSELQYSCRYWVYHLMQSNVSSTDNILLFLEEHFLHWLESMSILGIISECVGMINSLQFIIQDKENLRISEFLHDSKRFILKNTQMMDTAPLQLYCSGLIFVPRQTTIRKSFDKQIPDWIYRLPEAESTWNAEIQTLEGHSDKVNSVVFSPDGMLIASGSVDSTIKLWNSTTGSLQSTLEGHSNSVRSVEFSPDGRLIASASNDGTVNLWDATGNLKHSFRDHLGSVLSVIFSPDGSLIASCSADATVRLWDTAGNLYHTLKSHSSAVHTVVFSPDCKLVASGSDDKTVKLWESTTGELKHTLEGHFDEVNLTLFSHDGKLIVSCSEDKTVRIWDAAGNLQHTLTSHSARVRSAVFSPDSTLLATGSFDGTVKLWDPVKGTLQHDLKGDASWVLSLAFSPDGKKVASGFLDNMVKLWNAETGALLCDLKGHSNRVIRVVFSPSGRFVASGSWDNTIKLWDTAQANPQPAQERHLDKVSMVLFSSNGKLAASVSEDGGWSAASTGSLKIWDIKTGNQQYTLQVDSLFDSAAGFSPDSKLVAFKSQNILKVWDVNTGALQQVIEHEPGRINMAKFPPDSKLVDSITSHGHIGKPRGSDTDVRGRSLPRRDDMDLVNFSPDNNLITCYFDNYIRNRYRSPNIPAQTNNGQDFNNVIKCWDVTTGTLQYVLGDPSNSDSVPVVKFSPDSELAAFYYRNYMNECWSNTGEDVSFYTNDNTIKLLQSNSGTLLNVLKGHSDSLTTVKFSPNGKALASGSQDGMVKLWHLPTGNLQYNLQGHTGPITDVALSPDGKLVASSSQDQSIKFWNANTGTLENTLPVEDIANNLEFSTDGPFLNTSLGSIRLQPSYSRFLSLVGHTNAESFLGYHWIALQSKELLWLPHEYRPTASAVRDDTVVIGSSSGQVTFMRFGSVCP</sequence>
<dbReference type="OrthoDB" id="674604at2759"/>
<feature type="region of interest" description="Disordered" evidence="4">
    <location>
        <begin position="1"/>
        <end position="65"/>
    </location>
</feature>
<keyword evidence="1 3" id="KW-0853">WD repeat</keyword>
<dbReference type="SMART" id="SM00320">
    <property type="entry name" value="WD40"/>
    <property type="match status" value="11"/>
</dbReference>
<dbReference type="EMBL" id="MVGC01000162">
    <property type="protein sequence ID" value="RJE22558.1"/>
    <property type="molecule type" value="Genomic_DNA"/>
</dbReference>
<accession>A0A3A2ZH80</accession>
<evidence type="ECO:0000256" key="2">
    <source>
        <dbReference type="ARBA" id="ARBA00022737"/>
    </source>
</evidence>
<dbReference type="SUPFAM" id="SSF50969">
    <property type="entry name" value="YVTN repeat-like/Quinoprotein amine dehydrogenase"/>
    <property type="match status" value="1"/>
</dbReference>
<dbReference type="InterPro" id="IPR050349">
    <property type="entry name" value="WD_LIS1/nudF_dynein_reg"/>
</dbReference>
<dbReference type="PRINTS" id="PR00320">
    <property type="entry name" value="GPROTEINBRPT"/>
</dbReference>
<evidence type="ECO:0000256" key="1">
    <source>
        <dbReference type="ARBA" id="ARBA00022574"/>
    </source>
</evidence>